<feature type="transmembrane region" description="Helical" evidence="6">
    <location>
        <begin position="104"/>
        <end position="125"/>
    </location>
</feature>
<keyword evidence="3 6" id="KW-0812">Transmembrane</keyword>
<accession>A0ABQ9KEY0</accession>
<name>A0ABQ9KEY0_HEVBR</name>
<evidence type="ECO:0000256" key="5">
    <source>
        <dbReference type="ARBA" id="ARBA00023136"/>
    </source>
</evidence>
<evidence type="ECO:0000256" key="4">
    <source>
        <dbReference type="ARBA" id="ARBA00022989"/>
    </source>
</evidence>
<evidence type="ECO:0000259" key="7">
    <source>
        <dbReference type="Pfam" id="PF00892"/>
    </source>
</evidence>
<feature type="transmembrane region" description="Helical" evidence="6">
    <location>
        <begin position="137"/>
        <end position="155"/>
    </location>
</feature>
<evidence type="ECO:0000313" key="8">
    <source>
        <dbReference type="EMBL" id="KAJ9135278.1"/>
    </source>
</evidence>
<keyword evidence="5 6" id="KW-0472">Membrane</keyword>
<feature type="transmembrane region" description="Helical" evidence="6">
    <location>
        <begin position="309"/>
        <end position="328"/>
    </location>
</feature>
<gene>
    <name evidence="8" type="ORF">P3X46_032483</name>
</gene>
<dbReference type="InterPro" id="IPR000620">
    <property type="entry name" value="EamA_dom"/>
</dbReference>
<proteinExistence type="inferred from homology"/>
<reference evidence="8 9" key="1">
    <citation type="journal article" date="2023" name="Plant Biotechnol. J.">
        <title>Chromosome-level wild Hevea brasiliensis genome provides new tools for genomic-assisted breeding and valuable loci to elevate rubber yield.</title>
        <authorList>
            <person name="Cheng H."/>
            <person name="Song X."/>
            <person name="Hu Y."/>
            <person name="Wu T."/>
            <person name="Yang Q."/>
            <person name="An Z."/>
            <person name="Feng S."/>
            <person name="Deng Z."/>
            <person name="Wu W."/>
            <person name="Zeng X."/>
            <person name="Tu M."/>
            <person name="Wang X."/>
            <person name="Huang H."/>
        </authorList>
    </citation>
    <scope>NUCLEOTIDE SEQUENCE [LARGE SCALE GENOMIC DNA]</scope>
    <source>
        <strain evidence="8">MT/VB/25A 57/8</strain>
    </source>
</reference>
<comment type="subcellular location">
    <subcellularLocation>
        <location evidence="1 6">Membrane</location>
        <topology evidence="1 6">Multi-pass membrane protein</topology>
    </subcellularLocation>
</comment>
<feature type="domain" description="EamA" evidence="7">
    <location>
        <begin position="189"/>
        <end position="326"/>
    </location>
</feature>
<evidence type="ECO:0000256" key="3">
    <source>
        <dbReference type="ARBA" id="ARBA00022692"/>
    </source>
</evidence>
<feature type="transmembrane region" description="Helical" evidence="6">
    <location>
        <begin position="282"/>
        <end position="303"/>
    </location>
</feature>
<dbReference type="Pfam" id="PF00892">
    <property type="entry name" value="EamA"/>
    <property type="match status" value="2"/>
</dbReference>
<evidence type="ECO:0000256" key="2">
    <source>
        <dbReference type="ARBA" id="ARBA00007635"/>
    </source>
</evidence>
<feature type="domain" description="EamA" evidence="7">
    <location>
        <begin position="15"/>
        <end position="153"/>
    </location>
</feature>
<dbReference type="InterPro" id="IPR037185">
    <property type="entry name" value="EmrE-like"/>
</dbReference>
<dbReference type="InterPro" id="IPR030184">
    <property type="entry name" value="WAT1-related"/>
</dbReference>
<feature type="transmembrane region" description="Helical" evidence="6">
    <location>
        <begin position="252"/>
        <end position="275"/>
    </location>
</feature>
<evidence type="ECO:0000313" key="9">
    <source>
        <dbReference type="Proteomes" id="UP001174677"/>
    </source>
</evidence>
<feature type="transmembrane region" description="Helical" evidence="6">
    <location>
        <begin position="218"/>
        <end position="240"/>
    </location>
</feature>
<dbReference type="EMBL" id="JARPOI010000018">
    <property type="protein sequence ID" value="KAJ9135278.1"/>
    <property type="molecule type" value="Genomic_DNA"/>
</dbReference>
<keyword evidence="4 6" id="KW-1133">Transmembrane helix</keyword>
<keyword evidence="9" id="KW-1185">Reference proteome</keyword>
<dbReference type="Proteomes" id="UP001174677">
    <property type="component" value="Chromosome 18"/>
</dbReference>
<feature type="transmembrane region" description="Helical" evidence="6">
    <location>
        <begin position="75"/>
        <end position="92"/>
    </location>
</feature>
<feature type="transmembrane region" description="Helical" evidence="6">
    <location>
        <begin position="186"/>
        <end position="206"/>
    </location>
</feature>
<evidence type="ECO:0000256" key="6">
    <source>
        <dbReference type="RuleBase" id="RU363077"/>
    </source>
</evidence>
<protein>
    <recommendedName>
        <fullName evidence="6">WAT1-related protein</fullName>
    </recommendedName>
</protein>
<comment type="caution">
    <text evidence="8">The sequence shown here is derived from an EMBL/GenBank/DDBJ whole genome shotgun (WGS) entry which is preliminary data.</text>
</comment>
<sequence length="369" mass="40105">MAPSYYHKDVLPLAAMLATLTAGVGLNTLFKAASLKGMSYFVFLFYSNFINTLLMLPIPFLLCSRTMVPLFKFPLLSRICALGIIGLFSQLIGYKGIQYSSPTMASAMSNVTPAWTFLFAVIFRMEKLDLRSSSTQSKIIGTIVSILGALMMVLYKGPKILSSTSSETSPISSLHHQHMGLPLSDWVIGGLLLAIQHIGYAFLYILQTQMMQICPSELIITFFCYLYTTIISAPVCFIAEQELSAWRIRPDVTLVALVYSGILGGASLGIIHLWCLRMKGPVYVATFTPLSIAIAAAMAIIFLGDALHLGSVIGAVLISSGVYAVIWGKAKEEKEREICSSSSLESSYDGTTPLLKGHGVEESMNKSGC</sequence>
<dbReference type="PANTHER" id="PTHR31218">
    <property type="entry name" value="WAT1-RELATED PROTEIN"/>
    <property type="match status" value="1"/>
</dbReference>
<feature type="transmembrane region" description="Helical" evidence="6">
    <location>
        <begin position="41"/>
        <end position="63"/>
    </location>
</feature>
<organism evidence="8 9">
    <name type="scientific">Hevea brasiliensis</name>
    <name type="common">Para rubber tree</name>
    <name type="synonym">Siphonia brasiliensis</name>
    <dbReference type="NCBI Taxonomy" id="3981"/>
    <lineage>
        <taxon>Eukaryota</taxon>
        <taxon>Viridiplantae</taxon>
        <taxon>Streptophyta</taxon>
        <taxon>Embryophyta</taxon>
        <taxon>Tracheophyta</taxon>
        <taxon>Spermatophyta</taxon>
        <taxon>Magnoliopsida</taxon>
        <taxon>eudicotyledons</taxon>
        <taxon>Gunneridae</taxon>
        <taxon>Pentapetalae</taxon>
        <taxon>rosids</taxon>
        <taxon>fabids</taxon>
        <taxon>Malpighiales</taxon>
        <taxon>Euphorbiaceae</taxon>
        <taxon>Crotonoideae</taxon>
        <taxon>Micrandreae</taxon>
        <taxon>Hevea</taxon>
    </lineage>
</organism>
<comment type="similarity">
    <text evidence="2 6">Belongs to the drug/metabolite transporter (DMT) superfamily. Plant drug/metabolite exporter (P-DME) (TC 2.A.7.4) family.</text>
</comment>
<dbReference type="SUPFAM" id="SSF103481">
    <property type="entry name" value="Multidrug resistance efflux transporter EmrE"/>
    <property type="match status" value="2"/>
</dbReference>
<evidence type="ECO:0000256" key="1">
    <source>
        <dbReference type="ARBA" id="ARBA00004141"/>
    </source>
</evidence>